<sequence>MSDPQLETATESNPRVVTPEDERHSSQPSPKSPSPDTPRRRPPKLRRRQQQPTGERDLPPDTARQPTESSQAVQQPERQHSSVTDADDEHEHGNNTFSSSEPTLSEDTSSLSTSPTPALEPGQAQNSRQRMVLDRSDEGPGGQSQRITRIHGFGDTGGEMVRNIRRQGRAVGTVGRAPGDVTDVTGRSVGGREVQERPKSRNEQLRLRLDLNLDLEVQLKAKIRGDLTLQLMYVLDFFFHPETSVHDTLCMQEVILTVLSIGVESYDC</sequence>
<dbReference type="PANTHER" id="PTHR35587">
    <property type="entry name" value="EXPRESSED PROTEIN"/>
    <property type="match status" value="1"/>
</dbReference>
<reference evidence="2 3" key="1">
    <citation type="journal article" date="2018" name="IMA Fungus">
        <title>IMA Genome-F 9: Draft genome sequence of Annulohypoxylon stygium, Aspergillus mulundensis, Berkeleyomyces basicola (syn. Thielaviopsis basicola), Ceratocystis smalleyi, two Cercospora beticola strains, Coleophoma cylindrospora, Fusarium fracticaudum, Phialophora cf. hyalina, and Morchella septimelata.</title>
        <authorList>
            <person name="Wingfield B.D."/>
            <person name="Bills G.F."/>
            <person name="Dong Y."/>
            <person name="Huang W."/>
            <person name="Nel W.J."/>
            <person name="Swalarsk-Parry B.S."/>
            <person name="Vaghefi N."/>
            <person name="Wilken P.M."/>
            <person name="An Z."/>
            <person name="de Beer Z.W."/>
            <person name="De Vos L."/>
            <person name="Chen L."/>
            <person name="Duong T.A."/>
            <person name="Gao Y."/>
            <person name="Hammerbacher A."/>
            <person name="Kikkert J.R."/>
            <person name="Li Y."/>
            <person name="Li H."/>
            <person name="Li K."/>
            <person name="Li Q."/>
            <person name="Liu X."/>
            <person name="Ma X."/>
            <person name="Naidoo K."/>
            <person name="Pethybridge S.J."/>
            <person name="Sun J."/>
            <person name="Steenkamp E.T."/>
            <person name="van der Nest M.A."/>
            <person name="van Wyk S."/>
            <person name="Wingfield M.J."/>
            <person name="Xiong C."/>
            <person name="Yue Q."/>
            <person name="Zhang X."/>
        </authorList>
    </citation>
    <scope>NUCLEOTIDE SEQUENCE [LARGE SCALE GENOMIC DNA]</scope>
    <source>
        <strain evidence="2 3">DSM 5745</strain>
    </source>
</reference>
<evidence type="ECO:0000313" key="3">
    <source>
        <dbReference type="Proteomes" id="UP000256690"/>
    </source>
</evidence>
<proteinExistence type="predicted"/>
<evidence type="ECO:0000256" key="1">
    <source>
        <dbReference type="SAM" id="MobiDB-lite"/>
    </source>
</evidence>
<feature type="compositionally biased region" description="Basic residues" evidence="1">
    <location>
        <begin position="40"/>
        <end position="49"/>
    </location>
</feature>
<evidence type="ECO:0000313" key="2">
    <source>
        <dbReference type="EMBL" id="RDW61175.1"/>
    </source>
</evidence>
<feature type="compositionally biased region" description="Polar residues" evidence="1">
    <location>
        <begin position="1"/>
        <end position="15"/>
    </location>
</feature>
<dbReference type="GeneID" id="38121043"/>
<dbReference type="PANTHER" id="PTHR35587:SF4">
    <property type="match status" value="1"/>
</dbReference>
<dbReference type="EMBL" id="PVWQ01000017">
    <property type="protein sequence ID" value="RDW61175.1"/>
    <property type="molecule type" value="Genomic_DNA"/>
</dbReference>
<protein>
    <submittedName>
        <fullName evidence="2">Uncharacterized protein</fullName>
    </submittedName>
</protein>
<organism evidence="2 3">
    <name type="scientific">Aspergillus mulundensis</name>
    <dbReference type="NCBI Taxonomy" id="1810919"/>
    <lineage>
        <taxon>Eukaryota</taxon>
        <taxon>Fungi</taxon>
        <taxon>Dikarya</taxon>
        <taxon>Ascomycota</taxon>
        <taxon>Pezizomycotina</taxon>
        <taxon>Eurotiomycetes</taxon>
        <taxon>Eurotiomycetidae</taxon>
        <taxon>Eurotiales</taxon>
        <taxon>Aspergillaceae</taxon>
        <taxon>Aspergillus</taxon>
        <taxon>Aspergillus subgen. Nidulantes</taxon>
    </lineage>
</organism>
<comment type="caution">
    <text evidence="2">The sequence shown here is derived from an EMBL/GenBank/DDBJ whole genome shotgun (WGS) entry which is preliminary data.</text>
</comment>
<dbReference type="RefSeq" id="XP_026598707.1">
    <property type="nucleotide sequence ID" value="XM_026752689.1"/>
</dbReference>
<gene>
    <name evidence="2" type="ORF">DSM5745_10673</name>
</gene>
<feature type="region of interest" description="Disordered" evidence="1">
    <location>
        <begin position="1"/>
        <end position="200"/>
    </location>
</feature>
<feature type="compositionally biased region" description="Low complexity" evidence="1">
    <location>
        <begin position="98"/>
        <end position="121"/>
    </location>
</feature>
<name>A0A3D8QH94_9EURO</name>
<keyword evidence="3" id="KW-1185">Reference proteome</keyword>
<dbReference type="Proteomes" id="UP000256690">
    <property type="component" value="Unassembled WGS sequence"/>
</dbReference>
<dbReference type="AlphaFoldDB" id="A0A3D8QH94"/>
<feature type="compositionally biased region" description="Polar residues" evidence="1">
    <location>
        <begin position="64"/>
        <end position="84"/>
    </location>
</feature>
<accession>A0A3D8QH94</accession>